<reference evidence="1 2" key="1">
    <citation type="submission" date="2019-10" db="EMBL/GenBank/DDBJ databases">
        <title>Description of Paenibacillus choica sp. nov.</title>
        <authorList>
            <person name="Carlier A."/>
            <person name="Qi S."/>
        </authorList>
    </citation>
    <scope>NUCLEOTIDE SEQUENCE [LARGE SCALE GENOMIC DNA]</scope>
    <source>
        <strain evidence="1 2">LMG 31460</strain>
    </source>
</reference>
<dbReference type="EMBL" id="WHOC01000094">
    <property type="protein sequence ID" value="NOU87781.1"/>
    <property type="molecule type" value="Genomic_DNA"/>
</dbReference>
<proteinExistence type="predicted"/>
<dbReference type="Proteomes" id="UP000658690">
    <property type="component" value="Unassembled WGS sequence"/>
</dbReference>
<name>A0ABX1Z755_9BACL</name>
<keyword evidence="2" id="KW-1185">Reference proteome</keyword>
<protein>
    <recommendedName>
        <fullName evidence="3">Spore germination protein gerPA/gerPF</fullName>
    </recommendedName>
</protein>
<comment type="caution">
    <text evidence="1">The sequence shown here is derived from an EMBL/GenBank/DDBJ whole genome shotgun (WGS) entry which is preliminary data.</text>
</comment>
<evidence type="ECO:0000313" key="1">
    <source>
        <dbReference type="EMBL" id="NOU87781.1"/>
    </source>
</evidence>
<gene>
    <name evidence="1" type="ORF">GC102_18690</name>
</gene>
<organism evidence="1 2">
    <name type="scientific">Paenibacillus germinis</name>
    <dbReference type="NCBI Taxonomy" id="2654979"/>
    <lineage>
        <taxon>Bacteria</taxon>
        <taxon>Bacillati</taxon>
        <taxon>Bacillota</taxon>
        <taxon>Bacilli</taxon>
        <taxon>Bacillales</taxon>
        <taxon>Paenibacillaceae</taxon>
        <taxon>Paenibacillus</taxon>
    </lineage>
</organism>
<evidence type="ECO:0008006" key="3">
    <source>
        <dbReference type="Google" id="ProtNLM"/>
    </source>
</evidence>
<evidence type="ECO:0000313" key="2">
    <source>
        <dbReference type="Proteomes" id="UP000658690"/>
    </source>
</evidence>
<sequence length="110" mass="12044">MNRLTYKSPAQVPQAGQKKLEVIQIQGVSSVPSSIVFNMININNQNTNATIGIGENAQSSWDSHSKNNYGTGQWIGNSVSANIVNFIYDNDFIDSPINDQDFKPAVNNQA</sequence>
<accession>A0ABX1Z755</accession>